<keyword evidence="5 10" id="KW-0472">Membrane</keyword>
<evidence type="ECO:0000256" key="9">
    <source>
        <dbReference type="ARBA" id="ARBA00049940"/>
    </source>
</evidence>
<name>A0A5R9G0W1_9BACL</name>
<gene>
    <name evidence="10" type="primary">fluC</name>
    <name evidence="10" type="synonym">crcB</name>
    <name evidence="11" type="ORF">FE782_23460</name>
</gene>
<dbReference type="Proteomes" id="UP000309676">
    <property type="component" value="Unassembled WGS sequence"/>
</dbReference>
<dbReference type="Pfam" id="PF02537">
    <property type="entry name" value="CRCB"/>
    <property type="match status" value="1"/>
</dbReference>
<keyword evidence="12" id="KW-1185">Reference proteome</keyword>
<reference evidence="11 12" key="1">
    <citation type="submission" date="2019-05" db="EMBL/GenBank/DDBJ databases">
        <authorList>
            <person name="Narsing Rao M.P."/>
            <person name="Li W.J."/>
        </authorList>
    </citation>
    <scope>NUCLEOTIDE SEQUENCE [LARGE SCALE GENOMIC DNA]</scope>
    <source>
        <strain evidence="11 12">SYSU_K30003</strain>
    </source>
</reference>
<feature type="transmembrane region" description="Helical" evidence="10">
    <location>
        <begin position="133"/>
        <end position="153"/>
    </location>
</feature>
<keyword evidence="10" id="KW-0406">Ion transport</keyword>
<evidence type="ECO:0000256" key="6">
    <source>
        <dbReference type="ARBA" id="ARBA00023303"/>
    </source>
</evidence>
<keyword evidence="4 10" id="KW-1133">Transmembrane helix</keyword>
<dbReference type="PANTHER" id="PTHR28259">
    <property type="entry name" value="FLUORIDE EXPORT PROTEIN 1-RELATED"/>
    <property type="match status" value="1"/>
</dbReference>
<protein>
    <recommendedName>
        <fullName evidence="10">Fluoride-specific ion channel FluC</fullName>
    </recommendedName>
</protein>
<keyword evidence="3 10" id="KW-0812">Transmembrane</keyword>
<dbReference type="HAMAP" id="MF_00454">
    <property type="entry name" value="FluC"/>
    <property type="match status" value="1"/>
</dbReference>
<evidence type="ECO:0000256" key="1">
    <source>
        <dbReference type="ARBA" id="ARBA00004651"/>
    </source>
</evidence>
<evidence type="ECO:0000256" key="2">
    <source>
        <dbReference type="ARBA" id="ARBA00022475"/>
    </source>
</evidence>
<dbReference type="InterPro" id="IPR003691">
    <property type="entry name" value="FluC"/>
</dbReference>
<organism evidence="11 12">
    <name type="scientific">Paenibacillus antri</name>
    <dbReference type="NCBI Taxonomy" id="2582848"/>
    <lineage>
        <taxon>Bacteria</taxon>
        <taxon>Bacillati</taxon>
        <taxon>Bacillota</taxon>
        <taxon>Bacilli</taxon>
        <taxon>Bacillales</taxon>
        <taxon>Paenibacillaceae</taxon>
        <taxon>Paenibacillus</taxon>
    </lineage>
</organism>
<evidence type="ECO:0000256" key="4">
    <source>
        <dbReference type="ARBA" id="ARBA00022989"/>
    </source>
</evidence>
<comment type="function">
    <text evidence="9 10">Fluoride-specific ion channel. Important for reducing fluoride concentration in the cell, thus reducing its toxicity.</text>
</comment>
<dbReference type="GO" id="GO:0046872">
    <property type="term" value="F:metal ion binding"/>
    <property type="evidence" value="ECO:0007669"/>
    <property type="project" value="UniProtKB-KW"/>
</dbReference>
<comment type="catalytic activity">
    <reaction evidence="8">
        <text>fluoride(in) = fluoride(out)</text>
        <dbReference type="Rhea" id="RHEA:76159"/>
        <dbReference type="ChEBI" id="CHEBI:17051"/>
    </reaction>
    <physiologicalReaction direction="left-to-right" evidence="8">
        <dbReference type="Rhea" id="RHEA:76160"/>
    </physiologicalReaction>
</comment>
<accession>A0A5R9G0W1</accession>
<dbReference type="GO" id="GO:0140114">
    <property type="term" value="P:cellular detoxification of fluoride"/>
    <property type="evidence" value="ECO:0007669"/>
    <property type="project" value="UniProtKB-UniRule"/>
</dbReference>
<feature type="transmembrane region" description="Helical" evidence="10">
    <location>
        <begin position="196"/>
        <end position="217"/>
    </location>
</feature>
<dbReference type="GO" id="GO:0062054">
    <property type="term" value="F:fluoride channel activity"/>
    <property type="evidence" value="ECO:0007669"/>
    <property type="project" value="UniProtKB-UniRule"/>
</dbReference>
<evidence type="ECO:0000256" key="10">
    <source>
        <dbReference type="HAMAP-Rule" id="MF_00454"/>
    </source>
</evidence>
<comment type="activity regulation">
    <text evidence="10">Na(+) is not transported, but it plays an essential structural role and its presence is essential for fluoride channel function.</text>
</comment>
<evidence type="ECO:0000256" key="8">
    <source>
        <dbReference type="ARBA" id="ARBA00035585"/>
    </source>
</evidence>
<dbReference type="AlphaFoldDB" id="A0A5R9G0W1"/>
<dbReference type="PANTHER" id="PTHR28259:SF1">
    <property type="entry name" value="FLUORIDE EXPORT PROTEIN 1-RELATED"/>
    <property type="match status" value="1"/>
</dbReference>
<feature type="transmembrane region" description="Helical" evidence="10">
    <location>
        <begin position="100"/>
        <end position="121"/>
    </location>
</feature>
<sequence>MAGSRGGRRISVRDLGRESFRRLCARVDGRSLLGEGQVVRRLPWCRRGLSRRLHDDVRLRLGGVDAAGGRPIRRRGGVCRGERLRRTAARERRPSGGRRVLSVLILAAVAAGGAVGAALRAAALRRNRASHRLPYATLAVNVAGSFLLGWMAGGGVANPVVAAGLGAGLLGGFTTYSTFAVEAATLSRAGRRRRSAAYIALSVATSIAAAGAGTALAP</sequence>
<evidence type="ECO:0000313" key="11">
    <source>
        <dbReference type="EMBL" id="TLS49957.1"/>
    </source>
</evidence>
<comment type="similarity">
    <text evidence="7 10">Belongs to the fluoride channel Fluc/FEX (TC 1.A.43) family.</text>
</comment>
<keyword evidence="10" id="KW-0479">Metal-binding</keyword>
<comment type="subcellular location">
    <subcellularLocation>
        <location evidence="1 10">Cell membrane</location>
        <topology evidence="1 10">Multi-pass membrane protein</topology>
    </subcellularLocation>
</comment>
<dbReference type="GO" id="GO:0005886">
    <property type="term" value="C:plasma membrane"/>
    <property type="evidence" value="ECO:0007669"/>
    <property type="project" value="UniProtKB-SubCell"/>
</dbReference>
<evidence type="ECO:0000256" key="3">
    <source>
        <dbReference type="ARBA" id="ARBA00022692"/>
    </source>
</evidence>
<keyword evidence="2 10" id="KW-1003">Cell membrane</keyword>
<dbReference type="EMBL" id="VCIW01000018">
    <property type="protein sequence ID" value="TLS49957.1"/>
    <property type="molecule type" value="Genomic_DNA"/>
</dbReference>
<comment type="caution">
    <text evidence="11">The sequence shown here is derived from an EMBL/GenBank/DDBJ whole genome shotgun (WGS) entry which is preliminary data.</text>
</comment>
<keyword evidence="10" id="KW-0915">Sodium</keyword>
<keyword evidence="6 10" id="KW-0407">Ion channel</keyword>
<feature type="binding site" evidence="10">
    <location>
        <position position="174"/>
    </location>
    <ligand>
        <name>Na(+)</name>
        <dbReference type="ChEBI" id="CHEBI:29101"/>
        <note>structural</note>
    </ligand>
</feature>
<proteinExistence type="inferred from homology"/>
<feature type="binding site" evidence="10">
    <location>
        <position position="171"/>
    </location>
    <ligand>
        <name>Na(+)</name>
        <dbReference type="ChEBI" id="CHEBI:29101"/>
        <note>structural</note>
    </ligand>
</feature>
<keyword evidence="10" id="KW-0813">Transport</keyword>
<evidence type="ECO:0000256" key="5">
    <source>
        <dbReference type="ARBA" id="ARBA00023136"/>
    </source>
</evidence>
<evidence type="ECO:0000256" key="7">
    <source>
        <dbReference type="ARBA" id="ARBA00035120"/>
    </source>
</evidence>
<evidence type="ECO:0000313" key="12">
    <source>
        <dbReference type="Proteomes" id="UP000309676"/>
    </source>
</evidence>
<feature type="transmembrane region" description="Helical" evidence="10">
    <location>
        <begin position="159"/>
        <end position="184"/>
    </location>
</feature>